<dbReference type="InterPro" id="IPR008283">
    <property type="entry name" value="Peptidase_M17_N"/>
</dbReference>
<comment type="function">
    <text evidence="7 8">Presumably involved in the processing and regular turnover of intracellular proteins. Catalyzes the removal of unsubstituted N-terminal amino acids from various peptides.</text>
</comment>
<dbReference type="GO" id="GO:0006508">
    <property type="term" value="P:proteolysis"/>
    <property type="evidence" value="ECO:0007669"/>
    <property type="project" value="UniProtKB-KW"/>
</dbReference>
<dbReference type="Gene3D" id="3.40.220.10">
    <property type="entry name" value="Leucine Aminopeptidase, subunit E, domain 1"/>
    <property type="match status" value="1"/>
</dbReference>
<dbReference type="InterPro" id="IPR000819">
    <property type="entry name" value="Peptidase_M17_C"/>
</dbReference>
<dbReference type="AlphaFoldDB" id="A0A6I4MPL9"/>
<proteinExistence type="inferred from homology"/>
<dbReference type="Pfam" id="PF02789">
    <property type="entry name" value="Peptidase_M17_N"/>
    <property type="match status" value="1"/>
</dbReference>
<dbReference type="Pfam" id="PF00883">
    <property type="entry name" value="Peptidase_M17"/>
    <property type="match status" value="1"/>
</dbReference>
<evidence type="ECO:0000256" key="3">
    <source>
        <dbReference type="ARBA" id="ARBA00009528"/>
    </source>
</evidence>
<dbReference type="InterPro" id="IPR023042">
    <property type="entry name" value="Peptidase_M17_leu_NH2_pept"/>
</dbReference>
<dbReference type="GO" id="GO:0030145">
    <property type="term" value="F:manganese ion binding"/>
    <property type="evidence" value="ECO:0007669"/>
    <property type="project" value="UniProtKB-UniRule"/>
</dbReference>
<feature type="binding site" evidence="8">
    <location>
        <position position="274"/>
    </location>
    <ligand>
        <name>Mn(2+)</name>
        <dbReference type="ChEBI" id="CHEBI:29035"/>
        <label>2</label>
    </ligand>
</feature>
<keyword evidence="5 8" id="KW-0645">Protease</keyword>
<accession>A0A6I4MPL9</accession>
<feature type="binding site" evidence="8">
    <location>
        <position position="358"/>
    </location>
    <ligand>
        <name>Mn(2+)</name>
        <dbReference type="ChEBI" id="CHEBI:29035"/>
        <label>1</label>
    </ligand>
</feature>
<evidence type="ECO:0000256" key="7">
    <source>
        <dbReference type="ARBA" id="ARBA00049972"/>
    </source>
</evidence>
<feature type="binding site" evidence="8">
    <location>
        <position position="279"/>
    </location>
    <ligand>
        <name>Mn(2+)</name>
        <dbReference type="ChEBI" id="CHEBI:29035"/>
        <label>2</label>
    </ligand>
</feature>
<keyword evidence="4 8" id="KW-0031">Aminopeptidase</keyword>
<comment type="catalytic activity">
    <reaction evidence="2 8">
        <text>Release of an N-terminal amino acid, preferentially leucine, but not glutamic or aspartic acids.</text>
        <dbReference type="EC" id="3.4.11.10"/>
    </reaction>
</comment>
<feature type="region of interest" description="Disordered" evidence="9">
    <location>
        <begin position="236"/>
        <end position="266"/>
    </location>
</feature>
<dbReference type="CDD" id="cd00433">
    <property type="entry name" value="Peptidase_M17"/>
    <property type="match status" value="1"/>
</dbReference>
<keyword evidence="8" id="KW-0479">Metal-binding</keyword>
<keyword evidence="6 8" id="KW-0378">Hydrolase</keyword>
<gene>
    <name evidence="8" type="primary">pepA</name>
    <name evidence="11" type="ORF">F8568_031135</name>
</gene>
<dbReference type="SUPFAM" id="SSF52949">
    <property type="entry name" value="Macro domain-like"/>
    <property type="match status" value="1"/>
</dbReference>
<feature type="binding site" evidence="8">
    <location>
        <position position="356"/>
    </location>
    <ligand>
        <name>Mn(2+)</name>
        <dbReference type="ChEBI" id="CHEBI:29035"/>
        <label>1</label>
    </ligand>
</feature>
<evidence type="ECO:0000256" key="5">
    <source>
        <dbReference type="ARBA" id="ARBA00022670"/>
    </source>
</evidence>
<dbReference type="SUPFAM" id="SSF53187">
    <property type="entry name" value="Zn-dependent exopeptidases"/>
    <property type="match status" value="1"/>
</dbReference>
<dbReference type="GO" id="GO:0070006">
    <property type="term" value="F:metalloaminopeptidase activity"/>
    <property type="evidence" value="ECO:0007669"/>
    <property type="project" value="InterPro"/>
</dbReference>
<comment type="subcellular location">
    <subcellularLocation>
        <location evidence="8">Cytoplasm</location>
    </subcellularLocation>
</comment>
<evidence type="ECO:0000256" key="6">
    <source>
        <dbReference type="ARBA" id="ARBA00022801"/>
    </source>
</evidence>
<dbReference type="EC" id="3.4.11.10" evidence="8"/>
<evidence type="ECO:0000259" key="10">
    <source>
        <dbReference type="PROSITE" id="PS00631"/>
    </source>
</evidence>
<dbReference type="GO" id="GO:0005737">
    <property type="term" value="C:cytoplasm"/>
    <property type="evidence" value="ECO:0007669"/>
    <property type="project" value="UniProtKB-SubCell"/>
</dbReference>
<dbReference type="PROSITE" id="PS00631">
    <property type="entry name" value="CYTOSOL_AP"/>
    <property type="match status" value="1"/>
</dbReference>
<evidence type="ECO:0000256" key="9">
    <source>
        <dbReference type="SAM" id="MobiDB-lite"/>
    </source>
</evidence>
<reference evidence="11" key="1">
    <citation type="submission" date="2019-12" db="EMBL/GenBank/DDBJ databases">
        <title>Actinomadura physcomitrii sp. nov., a novel actinomycete isolated from moss [Physcomitrium sphaericum (Ludw) Fuernr].</title>
        <authorList>
            <person name="Zhuang X."/>
        </authorList>
    </citation>
    <scope>NUCLEOTIDE SEQUENCE [LARGE SCALE GENOMIC DNA]</scope>
    <source>
        <strain evidence="11">LD22</strain>
    </source>
</reference>
<evidence type="ECO:0000313" key="11">
    <source>
        <dbReference type="EMBL" id="MWA04749.1"/>
    </source>
</evidence>
<dbReference type="EMBL" id="WBMS02000030">
    <property type="protein sequence ID" value="MWA04749.1"/>
    <property type="molecule type" value="Genomic_DNA"/>
</dbReference>
<dbReference type="HAMAP" id="MF_00181">
    <property type="entry name" value="Cytosol_peptidase_M17"/>
    <property type="match status" value="1"/>
</dbReference>
<dbReference type="InterPro" id="IPR043472">
    <property type="entry name" value="Macro_dom-like"/>
</dbReference>
<evidence type="ECO:0000256" key="4">
    <source>
        <dbReference type="ARBA" id="ARBA00022438"/>
    </source>
</evidence>
<feature type="domain" description="Cytosol aminopeptidase" evidence="10">
    <location>
        <begin position="354"/>
        <end position="361"/>
    </location>
</feature>
<organism evidence="11 12">
    <name type="scientific">Actinomadura physcomitrii</name>
    <dbReference type="NCBI Taxonomy" id="2650748"/>
    <lineage>
        <taxon>Bacteria</taxon>
        <taxon>Bacillati</taxon>
        <taxon>Actinomycetota</taxon>
        <taxon>Actinomycetes</taxon>
        <taxon>Streptosporangiales</taxon>
        <taxon>Thermomonosporaceae</taxon>
        <taxon>Actinomadura</taxon>
    </lineage>
</organism>
<comment type="cofactor">
    <cofactor evidence="8">
        <name>Mn(2+)</name>
        <dbReference type="ChEBI" id="CHEBI:29035"/>
    </cofactor>
    <text evidence="8">Binds 2 manganese ions per subunit.</text>
</comment>
<keyword evidence="12" id="KW-1185">Reference proteome</keyword>
<feature type="active site" evidence="8">
    <location>
        <position position="360"/>
    </location>
</feature>
<protein>
    <recommendedName>
        <fullName evidence="8">Probable cytosol aminopeptidase</fullName>
        <ecNumber evidence="8">3.4.11.1</ecNumber>
    </recommendedName>
    <alternativeName>
        <fullName evidence="8">Leucine aminopeptidase</fullName>
        <shortName evidence="8">LAP</shortName>
        <ecNumber evidence="8">3.4.11.10</ecNumber>
    </alternativeName>
    <alternativeName>
        <fullName evidence="8">Leucyl aminopeptidase</fullName>
    </alternativeName>
</protein>
<dbReference type="EC" id="3.4.11.1" evidence="8"/>
<dbReference type="Proteomes" id="UP000462055">
    <property type="component" value="Unassembled WGS sequence"/>
</dbReference>
<dbReference type="PANTHER" id="PTHR11963:SF23">
    <property type="entry name" value="CYTOSOL AMINOPEPTIDASE"/>
    <property type="match status" value="1"/>
</dbReference>
<keyword evidence="8" id="KW-0963">Cytoplasm</keyword>
<dbReference type="PANTHER" id="PTHR11963">
    <property type="entry name" value="LEUCINE AMINOPEPTIDASE-RELATED"/>
    <property type="match status" value="1"/>
</dbReference>
<sequence length="506" mass="51064">MPIETRIHGAGGTVTGTAADLGAEAVAVPVRSGPDGPVAPDAEVAKGLPFTLDELLALHGAKGEAGEIVAAPARVGGQVRDLLLYGVGEAAPADLRKAGAALARRGRGRTALVAGVPSGDLAAFVEGALLASYEFRIGAAAPKRPLGTLAVLTEAGPEADAPAIERGTARARATALARDLANTPSGEKDPSWLAARAAEVARDAGLAVRVRDEKELVEGGFGGLLAVGSGSARPPRLIELSYDPRSAGGSGGSSPQKEQGPDGAPDRHIVLVGKGITFDSGGLSLKPNDGMKTMKTDMSGGGVVIAVMSALRDLGVRARVTGLVAAAENMPSGSSMRPGDVISHFGGKTSEVLNTDAEGRLVLADALAYADAELAPDAVVDVATLTGAAKVALGLRYGALFSNDDALAEALTAAGAAAGEPLWRLPLVDDYRKAIESDVADVANMGRGGFNGGAIAAALFLREFAGDRTWAHLDIAGPGRATADDAEITRGATGYGTRLLLDYLTA</sequence>
<feature type="binding site" evidence="8">
    <location>
        <position position="279"/>
    </location>
    <ligand>
        <name>Mn(2+)</name>
        <dbReference type="ChEBI" id="CHEBI:29035"/>
        <label>1</label>
    </ligand>
</feature>
<name>A0A6I4MPL9_9ACTN</name>
<feature type="binding site" evidence="8">
    <location>
        <position position="358"/>
    </location>
    <ligand>
        <name>Mn(2+)</name>
        <dbReference type="ChEBI" id="CHEBI:29035"/>
        <label>2</label>
    </ligand>
</feature>
<feature type="active site" evidence="8">
    <location>
        <position position="286"/>
    </location>
</feature>
<dbReference type="Gene3D" id="3.40.630.10">
    <property type="entry name" value="Zn peptidases"/>
    <property type="match status" value="1"/>
</dbReference>
<evidence type="ECO:0000313" key="12">
    <source>
        <dbReference type="Proteomes" id="UP000462055"/>
    </source>
</evidence>
<dbReference type="InterPro" id="IPR011356">
    <property type="entry name" value="Leucine_aapep/pepB"/>
</dbReference>
<dbReference type="RefSeq" id="WP_151597250.1">
    <property type="nucleotide sequence ID" value="NZ_WBMS02000030.1"/>
</dbReference>
<feature type="binding site" evidence="8">
    <location>
        <position position="297"/>
    </location>
    <ligand>
        <name>Mn(2+)</name>
        <dbReference type="ChEBI" id="CHEBI:29035"/>
        <label>2</label>
    </ligand>
</feature>
<dbReference type="PRINTS" id="PR00481">
    <property type="entry name" value="LAMNOPPTDASE"/>
</dbReference>
<comment type="caution">
    <text evidence="11">The sequence shown here is derived from an EMBL/GenBank/DDBJ whole genome shotgun (WGS) entry which is preliminary data.</text>
</comment>
<evidence type="ECO:0000256" key="1">
    <source>
        <dbReference type="ARBA" id="ARBA00000135"/>
    </source>
</evidence>
<comment type="catalytic activity">
    <reaction evidence="1 8">
        <text>Release of an N-terminal amino acid, Xaa-|-Yaa-, in which Xaa is preferably Leu, but may be other amino acids including Pro although not Arg or Lys, and Yaa may be Pro. Amino acid amides and methyl esters are also readily hydrolyzed, but rates on arylamides are exceedingly low.</text>
        <dbReference type="EC" id="3.4.11.1"/>
    </reaction>
</comment>
<comment type="similarity">
    <text evidence="3 8">Belongs to the peptidase M17 family.</text>
</comment>
<evidence type="ECO:0000256" key="2">
    <source>
        <dbReference type="ARBA" id="ARBA00000967"/>
    </source>
</evidence>
<keyword evidence="8" id="KW-0464">Manganese</keyword>
<dbReference type="NCBIfam" id="NF002073">
    <property type="entry name" value="PRK00913.1-2"/>
    <property type="match status" value="1"/>
</dbReference>
<evidence type="ECO:0000256" key="8">
    <source>
        <dbReference type="HAMAP-Rule" id="MF_00181"/>
    </source>
</evidence>